<comment type="catalytic activity">
    <reaction evidence="5">
        <text>GTP + H2O = GDP + phosphate + H(+)</text>
        <dbReference type="Rhea" id="RHEA:19669"/>
        <dbReference type="ChEBI" id="CHEBI:15377"/>
        <dbReference type="ChEBI" id="CHEBI:15378"/>
        <dbReference type="ChEBI" id="CHEBI:37565"/>
        <dbReference type="ChEBI" id="CHEBI:43474"/>
        <dbReference type="ChEBI" id="CHEBI:58189"/>
    </reaction>
    <physiologicalReaction direction="left-to-right" evidence="5">
        <dbReference type="Rhea" id="RHEA:19670"/>
    </physiologicalReaction>
</comment>
<name>A0ABW5V4L6_9BACI</name>
<dbReference type="Proteomes" id="UP001597502">
    <property type="component" value="Unassembled WGS sequence"/>
</dbReference>
<keyword evidence="1" id="KW-0547">Nucleotide-binding</keyword>
<dbReference type="CDD" id="cd03112">
    <property type="entry name" value="CobW-like"/>
    <property type="match status" value="1"/>
</dbReference>
<comment type="caution">
    <text evidence="7">The sequence shown here is derived from an EMBL/GenBank/DDBJ whole genome shotgun (WGS) entry which is preliminary data.</text>
</comment>
<dbReference type="Pfam" id="PF07683">
    <property type="entry name" value="CobW_C"/>
    <property type="match status" value="1"/>
</dbReference>
<dbReference type="SUPFAM" id="SSF90002">
    <property type="entry name" value="Hypothetical protein YjiA, C-terminal domain"/>
    <property type="match status" value="1"/>
</dbReference>
<dbReference type="InterPro" id="IPR027417">
    <property type="entry name" value="P-loop_NTPase"/>
</dbReference>
<evidence type="ECO:0000256" key="1">
    <source>
        <dbReference type="ARBA" id="ARBA00022741"/>
    </source>
</evidence>
<feature type="domain" description="CobW C-terminal" evidence="6">
    <location>
        <begin position="223"/>
        <end position="316"/>
    </location>
</feature>
<evidence type="ECO:0000313" key="8">
    <source>
        <dbReference type="Proteomes" id="UP001597502"/>
    </source>
</evidence>
<dbReference type="PANTHER" id="PTHR13748:SF62">
    <property type="entry name" value="COBW DOMAIN-CONTAINING PROTEIN"/>
    <property type="match status" value="1"/>
</dbReference>
<dbReference type="SUPFAM" id="SSF52540">
    <property type="entry name" value="P-loop containing nucleoside triphosphate hydrolases"/>
    <property type="match status" value="1"/>
</dbReference>
<keyword evidence="3" id="KW-0143">Chaperone</keyword>
<dbReference type="InterPro" id="IPR003495">
    <property type="entry name" value="CobW/HypB/UreG_nucleotide-bd"/>
</dbReference>
<dbReference type="SMART" id="SM00833">
    <property type="entry name" value="CobW_C"/>
    <property type="match status" value="1"/>
</dbReference>
<evidence type="ECO:0000256" key="3">
    <source>
        <dbReference type="ARBA" id="ARBA00023186"/>
    </source>
</evidence>
<evidence type="ECO:0000256" key="5">
    <source>
        <dbReference type="ARBA" id="ARBA00049117"/>
    </source>
</evidence>
<protein>
    <submittedName>
        <fullName evidence="7">CobW family GTP-binding protein</fullName>
    </submittedName>
</protein>
<dbReference type="RefSeq" id="WP_382392858.1">
    <property type="nucleotide sequence ID" value="NZ_JBHUNA010000018.1"/>
</dbReference>
<reference evidence="8" key="1">
    <citation type="journal article" date="2019" name="Int. J. Syst. Evol. Microbiol.">
        <title>The Global Catalogue of Microorganisms (GCM) 10K type strain sequencing project: providing services to taxonomists for standard genome sequencing and annotation.</title>
        <authorList>
            <consortium name="The Broad Institute Genomics Platform"/>
            <consortium name="The Broad Institute Genome Sequencing Center for Infectious Disease"/>
            <person name="Wu L."/>
            <person name="Ma J."/>
        </authorList>
    </citation>
    <scope>NUCLEOTIDE SEQUENCE [LARGE SCALE GENOMIC DNA]</scope>
    <source>
        <strain evidence="8">TISTR 1535</strain>
    </source>
</reference>
<sequence>MGQKIPITIVTGCLGSGKTTVLNYLLQQIDNKRTAVIVNEFGKAGLDHHLLRESQEKISLINSGCMCCNSRDDLEQELKELLFEHEQLEEGYERIMIETTGLADPAPIVYTILNNPMLQNHFDVELVITTVDTDNAQLQFEKSPEFVKQVSVSDHLILTKSDLVTDDTKEMVMKQIKGINPSAQIYTALNGIVDPNVLQKSSAEPTVHSLPERQYFKGVSSQVQSISFSFSSVLDWTAFTLWLSLLLHTHGENVLRVKGILDVGEEAPTNLNGVQHIIHPPEHLDNWPEDVSQSFLVFIVRNLDPMAILRSLETFQRYIGSDVELMEYQESV</sequence>
<dbReference type="InterPro" id="IPR036627">
    <property type="entry name" value="CobW-likC_sf"/>
</dbReference>
<comment type="similarity">
    <text evidence="4">Belongs to the SIMIBI class G3E GTPase family. ZNG1 subfamily.</text>
</comment>
<dbReference type="InterPro" id="IPR011629">
    <property type="entry name" value="CobW-like_C"/>
</dbReference>
<organism evidence="7 8">
    <name type="scientific">Lentibacillus juripiscarius</name>
    <dbReference type="NCBI Taxonomy" id="257446"/>
    <lineage>
        <taxon>Bacteria</taxon>
        <taxon>Bacillati</taxon>
        <taxon>Bacillota</taxon>
        <taxon>Bacilli</taxon>
        <taxon>Bacillales</taxon>
        <taxon>Bacillaceae</taxon>
        <taxon>Lentibacillus</taxon>
    </lineage>
</organism>
<dbReference type="InterPro" id="IPR051316">
    <property type="entry name" value="Zinc-reg_GTPase_activator"/>
</dbReference>
<keyword evidence="2" id="KW-0378">Hydrolase</keyword>
<dbReference type="PANTHER" id="PTHR13748">
    <property type="entry name" value="COBW-RELATED"/>
    <property type="match status" value="1"/>
</dbReference>
<dbReference type="Pfam" id="PF02492">
    <property type="entry name" value="cobW"/>
    <property type="match status" value="1"/>
</dbReference>
<dbReference type="EMBL" id="JBHUNA010000018">
    <property type="protein sequence ID" value="MFD2760906.1"/>
    <property type="molecule type" value="Genomic_DNA"/>
</dbReference>
<keyword evidence="8" id="KW-1185">Reference proteome</keyword>
<evidence type="ECO:0000256" key="2">
    <source>
        <dbReference type="ARBA" id="ARBA00022801"/>
    </source>
</evidence>
<dbReference type="Gene3D" id="3.30.1220.10">
    <property type="entry name" value="CobW-like, C-terminal domain"/>
    <property type="match status" value="1"/>
</dbReference>
<gene>
    <name evidence="7" type="ORF">ACFSUO_07995</name>
</gene>
<dbReference type="Gene3D" id="3.40.50.300">
    <property type="entry name" value="P-loop containing nucleotide triphosphate hydrolases"/>
    <property type="match status" value="1"/>
</dbReference>
<accession>A0ABW5V4L6</accession>
<proteinExistence type="inferred from homology"/>
<evidence type="ECO:0000313" key="7">
    <source>
        <dbReference type="EMBL" id="MFD2760906.1"/>
    </source>
</evidence>
<evidence type="ECO:0000259" key="6">
    <source>
        <dbReference type="SMART" id="SM00833"/>
    </source>
</evidence>
<evidence type="ECO:0000256" key="4">
    <source>
        <dbReference type="ARBA" id="ARBA00034320"/>
    </source>
</evidence>